<feature type="domain" description="Rhodanese" evidence="2">
    <location>
        <begin position="44"/>
        <end position="130"/>
    </location>
</feature>
<evidence type="ECO:0000313" key="4">
    <source>
        <dbReference type="Proteomes" id="UP000184251"/>
    </source>
</evidence>
<dbReference type="Proteomes" id="UP000184251">
    <property type="component" value="Unassembled WGS sequence"/>
</dbReference>
<dbReference type="InterPro" id="IPR050229">
    <property type="entry name" value="GlpE_sulfurtransferase"/>
</dbReference>
<dbReference type="PANTHER" id="PTHR43031:SF1">
    <property type="entry name" value="PYRIDINE NUCLEOTIDE-DISULPHIDE OXIDOREDUCTASE"/>
    <property type="match status" value="1"/>
</dbReference>
<protein>
    <submittedName>
        <fullName evidence="3">Rhodanese-related sulfurtransferase</fullName>
    </submittedName>
</protein>
<sequence length="130" mass="14840">MKKTVFIMMIFFPLVFLGGCANAIDTENEVMLISPEEVKSMMEENEDFTLVDVRTQAEYDEGHIPGSILIPVDELEERAEEILTDKDAKIVIYCRTGNRTKAAGEILKRLGYRNLYDLGGIVDWPYETTR</sequence>
<keyword evidence="4" id="KW-1185">Reference proteome</keyword>
<organism evidence="3 4">
    <name type="scientific">Alkalibacter saccharofermentans DSM 14828</name>
    <dbReference type="NCBI Taxonomy" id="1120975"/>
    <lineage>
        <taxon>Bacteria</taxon>
        <taxon>Bacillati</taxon>
        <taxon>Bacillota</taxon>
        <taxon>Clostridia</taxon>
        <taxon>Eubacteriales</taxon>
        <taxon>Eubacteriaceae</taxon>
        <taxon>Alkalibacter</taxon>
    </lineage>
</organism>
<proteinExistence type="predicted"/>
<feature type="signal peptide" evidence="1">
    <location>
        <begin position="1"/>
        <end position="23"/>
    </location>
</feature>
<dbReference type="EMBL" id="FQTU01000016">
    <property type="protein sequence ID" value="SHF14427.1"/>
    <property type="molecule type" value="Genomic_DNA"/>
</dbReference>
<dbReference type="PROSITE" id="PS50206">
    <property type="entry name" value="RHODANESE_3"/>
    <property type="match status" value="1"/>
</dbReference>
<dbReference type="InterPro" id="IPR001763">
    <property type="entry name" value="Rhodanese-like_dom"/>
</dbReference>
<dbReference type="RefSeq" id="WP_242945496.1">
    <property type="nucleotide sequence ID" value="NZ_FQTU01000016.1"/>
</dbReference>
<dbReference type="InterPro" id="IPR036873">
    <property type="entry name" value="Rhodanese-like_dom_sf"/>
</dbReference>
<feature type="chain" id="PRO_5012070108" evidence="1">
    <location>
        <begin position="24"/>
        <end position="130"/>
    </location>
</feature>
<dbReference type="PANTHER" id="PTHR43031">
    <property type="entry name" value="FAD-DEPENDENT OXIDOREDUCTASE"/>
    <property type="match status" value="1"/>
</dbReference>
<dbReference type="CDD" id="cd00158">
    <property type="entry name" value="RHOD"/>
    <property type="match status" value="1"/>
</dbReference>
<reference evidence="3 4" key="1">
    <citation type="submission" date="2016-11" db="EMBL/GenBank/DDBJ databases">
        <authorList>
            <person name="Jaros S."/>
            <person name="Januszkiewicz K."/>
            <person name="Wedrychowicz H."/>
        </authorList>
    </citation>
    <scope>NUCLEOTIDE SEQUENCE [LARGE SCALE GENOMIC DNA]</scope>
    <source>
        <strain evidence="3 4">DSM 14828</strain>
    </source>
</reference>
<dbReference type="SMART" id="SM00450">
    <property type="entry name" value="RHOD"/>
    <property type="match status" value="1"/>
</dbReference>
<accession>A0A1M4Z9E5</accession>
<dbReference type="PROSITE" id="PS51257">
    <property type="entry name" value="PROKAR_LIPOPROTEIN"/>
    <property type="match status" value="1"/>
</dbReference>
<dbReference type="STRING" id="1120975.SAMN02746064_01974"/>
<keyword evidence="1" id="KW-0732">Signal</keyword>
<evidence type="ECO:0000256" key="1">
    <source>
        <dbReference type="SAM" id="SignalP"/>
    </source>
</evidence>
<evidence type="ECO:0000313" key="3">
    <source>
        <dbReference type="EMBL" id="SHF14427.1"/>
    </source>
</evidence>
<dbReference type="GO" id="GO:0016740">
    <property type="term" value="F:transferase activity"/>
    <property type="evidence" value="ECO:0007669"/>
    <property type="project" value="UniProtKB-KW"/>
</dbReference>
<name>A0A1M4Z9E5_9FIRM</name>
<evidence type="ECO:0000259" key="2">
    <source>
        <dbReference type="PROSITE" id="PS50206"/>
    </source>
</evidence>
<gene>
    <name evidence="3" type="ORF">SAMN02746064_01974</name>
</gene>
<dbReference type="AlphaFoldDB" id="A0A1M4Z9E5"/>
<dbReference type="SUPFAM" id="SSF52821">
    <property type="entry name" value="Rhodanese/Cell cycle control phosphatase"/>
    <property type="match status" value="1"/>
</dbReference>
<dbReference type="Pfam" id="PF00581">
    <property type="entry name" value="Rhodanese"/>
    <property type="match status" value="1"/>
</dbReference>
<keyword evidence="3" id="KW-0808">Transferase</keyword>
<dbReference type="Gene3D" id="3.40.250.10">
    <property type="entry name" value="Rhodanese-like domain"/>
    <property type="match status" value="1"/>
</dbReference>